<reference evidence="2 3" key="2">
    <citation type="journal article" date="2022" name="Microorganisms">
        <title>Complete Genome Sequences of Two Flavobacterium ammonificans Strains and a Flavobacterium ammoniigenes Strain of Ammonifying Bacterioplankton Isolated from Surface River Water.</title>
        <authorList>
            <person name="Suda W."/>
            <person name="Ogata Y."/>
            <person name="Shindo C."/>
            <person name="Watanabe K."/>
        </authorList>
    </citation>
    <scope>NUCLEOTIDE SEQUENCE [LARGE SCALE GENOMIC DNA]</scope>
    <source>
        <strain evidence="2 3">GENT5</strain>
    </source>
</reference>
<keyword evidence="1" id="KW-0472">Membrane</keyword>
<evidence type="ECO:0000313" key="3">
    <source>
        <dbReference type="Proteomes" id="UP001319867"/>
    </source>
</evidence>
<keyword evidence="1" id="KW-0812">Transmembrane</keyword>
<dbReference type="PROSITE" id="PS51257">
    <property type="entry name" value="PROKAR_LIPOPROTEIN"/>
    <property type="match status" value="1"/>
</dbReference>
<feature type="transmembrane region" description="Helical" evidence="1">
    <location>
        <begin position="16"/>
        <end position="34"/>
    </location>
</feature>
<feature type="transmembrane region" description="Helical" evidence="1">
    <location>
        <begin position="54"/>
        <end position="78"/>
    </location>
</feature>
<sequence>MIVLRYIRIQNEMTKLNAIGILVSFLGCILEWPPNNSYYVFQLEYQLLFETKGILKSLVHPVLLAGIFGHFSMIYTIISKNPKQWIELSGSILLSALVALFLLSGLFSKNSKMILSTLPFILISSNYYYHLYKNKKLKIN</sequence>
<evidence type="ECO:0000256" key="1">
    <source>
        <dbReference type="SAM" id="Phobius"/>
    </source>
</evidence>
<organism evidence="2 3">
    <name type="scientific">Flavobacterium ammoniigenes</name>
    <dbReference type="NCBI Taxonomy" id="1751095"/>
    <lineage>
        <taxon>Bacteria</taxon>
        <taxon>Pseudomonadati</taxon>
        <taxon>Bacteroidota</taxon>
        <taxon>Flavobacteriia</taxon>
        <taxon>Flavobacteriales</taxon>
        <taxon>Flavobacteriaceae</taxon>
        <taxon>Flavobacterium</taxon>
    </lineage>
</organism>
<evidence type="ECO:0008006" key="4">
    <source>
        <dbReference type="Google" id="ProtNLM"/>
    </source>
</evidence>
<evidence type="ECO:0000313" key="2">
    <source>
        <dbReference type="EMBL" id="BDB53753.1"/>
    </source>
</evidence>
<protein>
    <recommendedName>
        <fullName evidence="4">Lipoprotein</fullName>
    </recommendedName>
</protein>
<accession>A0ABM7V1H8</accession>
<feature type="transmembrane region" description="Helical" evidence="1">
    <location>
        <begin position="113"/>
        <end position="132"/>
    </location>
</feature>
<keyword evidence="3" id="KW-1185">Reference proteome</keyword>
<gene>
    <name evidence="2" type="ORF">GENT5_00580</name>
</gene>
<feature type="transmembrane region" description="Helical" evidence="1">
    <location>
        <begin position="85"/>
        <end position="107"/>
    </location>
</feature>
<keyword evidence="1" id="KW-1133">Transmembrane helix</keyword>
<proteinExistence type="predicted"/>
<reference evidence="2 3" key="1">
    <citation type="journal article" date="2022" name="Int. J. Syst. Evol. Microbiol.">
        <title>Flavobacterium ammonificans sp. nov. and Flavobacterium ammoniigenes sp. nov., ammonifying bacteria isolated from surface river water.</title>
        <authorList>
            <person name="Watanabe K."/>
            <person name="Kitamura T."/>
            <person name="Ogata Y."/>
            <person name="Shindo C."/>
            <person name="Suda W."/>
        </authorList>
    </citation>
    <scope>NUCLEOTIDE SEQUENCE [LARGE SCALE GENOMIC DNA]</scope>
    <source>
        <strain evidence="2 3">GENT5</strain>
    </source>
</reference>
<dbReference type="Proteomes" id="UP001319867">
    <property type="component" value="Chromosome"/>
</dbReference>
<name>A0ABM7V1H8_9FLAO</name>
<dbReference type="EMBL" id="AP025184">
    <property type="protein sequence ID" value="BDB53753.1"/>
    <property type="molecule type" value="Genomic_DNA"/>
</dbReference>